<organism evidence="1 2">
    <name type="scientific">Symbiodinium necroappetens</name>
    <dbReference type="NCBI Taxonomy" id="1628268"/>
    <lineage>
        <taxon>Eukaryota</taxon>
        <taxon>Sar</taxon>
        <taxon>Alveolata</taxon>
        <taxon>Dinophyceae</taxon>
        <taxon>Suessiales</taxon>
        <taxon>Symbiodiniaceae</taxon>
        <taxon>Symbiodinium</taxon>
    </lineage>
</organism>
<evidence type="ECO:0000313" key="2">
    <source>
        <dbReference type="Proteomes" id="UP000601435"/>
    </source>
</evidence>
<comment type="caution">
    <text evidence="1">The sequence shown here is derived from an EMBL/GenBank/DDBJ whole genome shotgun (WGS) entry which is preliminary data.</text>
</comment>
<dbReference type="Proteomes" id="UP000601435">
    <property type="component" value="Unassembled WGS sequence"/>
</dbReference>
<dbReference type="EMBL" id="CAJNJA010047130">
    <property type="protein sequence ID" value="CAE7822286.1"/>
    <property type="molecule type" value="Genomic_DNA"/>
</dbReference>
<reference evidence="1" key="1">
    <citation type="submission" date="2021-02" db="EMBL/GenBank/DDBJ databases">
        <authorList>
            <person name="Dougan E. K."/>
            <person name="Rhodes N."/>
            <person name="Thang M."/>
            <person name="Chan C."/>
        </authorList>
    </citation>
    <scope>NUCLEOTIDE SEQUENCE</scope>
</reference>
<sequence>GVVAKFIYRGTSEPREHVCRWRGDRNMVFTMLYGRFDTCRWAMDTSNWTVAASLAENRVITHAMAGDTRPRMLPLADVQVRNEDMTNLEKLTGIRLSFAMPRALVIFLPKRAGTCSEFSTQNGLRFRI</sequence>
<evidence type="ECO:0000313" key="1">
    <source>
        <dbReference type="EMBL" id="CAE7822286.1"/>
    </source>
</evidence>
<protein>
    <submittedName>
        <fullName evidence="1">Uncharacterized protein</fullName>
    </submittedName>
</protein>
<keyword evidence="2" id="KW-1185">Reference proteome</keyword>
<accession>A0A812ZCG2</accession>
<proteinExistence type="predicted"/>
<dbReference type="AlphaFoldDB" id="A0A812ZCG2"/>
<gene>
    <name evidence="1" type="ORF">SNEC2469_LOCUS24479</name>
</gene>
<dbReference type="OrthoDB" id="419926at2759"/>
<name>A0A812ZCG2_9DINO</name>
<feature type="non-terminal residue" evidence="1">
    <location>
        <position position="128"/>
    </location>
</feature>